<dbReference type="GeneID" id="38775153"/>
<organism evidence="3 4">
    <name type="scientific">Sparassis crispa</name>
    <dbReference type="NCBI Taxonomy" id="139825"/>
    <lineage>
        <taxon>Eukaryota</taxon>
        <taxon>Fungi</taxon>
        <taxon>Dikarya</taxon>
        <taxon>Basidiomycota</taxon>
        <taxon>Agaricomycotina</taxon>
        <taxon>Agaricomycetes</taxon>
        <taxon>Polyporales</taxon>
        <taxon>Sparassidaceae</taxon>
        <taxon>Sparassis</taxon>
    </lineage>
</organism>
<evidence type="ECO:0000313" key="4">
    <source>
        <dbReference type="Proteomes" id="UP000287166"/>
    </source>
</evidence>
<feature type="compositionally biased region" description="Basic and acidic residues" evidence="2">
    <location>
        <begin position="29"/>
        <end position="44"/>
    </location>
</feature>
<dbReference type="OrthoDB" id="2289094at2759"/>
<dbReference type="STRING" id="139825.A0A401G7U0"/>
<feature type="region of interest" description="Disordered" evidence="2">
    <location>
        <begin position="1"/>
        <end position="122"/>
    </location>
</feature>
<dbReference type="AlphaFoldDB" id="A0A401G7U0"/>
<feature type="compositionally biased region" description="Low complexity" evidence="2">
    <location>
        <begin position="158"/>
        <end position="181"/>
    </location>
</feature>
<dbReference type="RefSeq" id="XP_027609149.1">
    <property type="nucleotide sequence ID" value="XM_027753348.1"/>
</dbReference>
<feature type="compositionally biased region" description="Low complexity" evidence="2">
    <location>
        <begin position="241"/>
        <end position="260"/>
    </location>
</feature>
<dbReference type="Gene3D" id="1.10.287.1490">
    <property type="match status" value="1"/>
</dbReference>
<accession>A0A401G7U0</accession>
<dbReference type="EMBL" id="BFAD01000001">
    <property type="protein sequence ID" value="GBE78236.1"/>
    <property type="molecule type" value="Genomic_DNA"/>
</dbReference>
<gene>
    <name evidence="3" type="ORF">SCP_0111190</name>
</gene>
<dbReference type="InParanoid" id="A0A401G7U0"/>
<sequence>MAEVEVHSGDPHEDVVASSEELESLPEANEEHEATDVDKLHTEETPVNNTATEEHVEEAMDHVPAAPVADDAAGARHEDNATPEPEAPVHEGVAGVTDTEAGAAAVHAKEPISPLKAKPTVKSSVSVKPLKHVAGPPNLLVKKIINSGTFGSGAVKHAPAAASKATAPSSATSNKPTATSTLRKSVSGSAHTVKAPMPPPPSRQSSTSSASTAARRQSIVPKAPTPTSAKSPLSSSTTGRPTSAAPSATRPSATTPDPSAGPRPRASVTEGVKRVPISRASLGLTSSNRPPSTSSARPTRTPGTSSVSSIKEIKDDSSIVGELQYKLVNVTASLESKTQAIAALEGEVATLKSSLTEALAEVQDKRSRVQSLEEAEGRAEQELADVQETLSKLQTERVEDNATLEAVRLELEATKATAENQTQLVTSLQSQIESLEAEIHAAKENLDVLRASSDEASVAAAAAADVEHSALLKAHEDLAAVQGETESLKAAHIQALAEAEEKIQASSEQASRADALAAELAELKSENEEKSTKVSELEIEILELKEVQESSEDGHNKVLDRLKTLEEELTTAAAAMQEAVDGAKAMEEEYSQRLEDAAKLLDEELSKANAEHSKLSEELKALEDKHAEAVAGIDQAKADAQVAAEEHLRKLEEVEKLHQDKQAELSEEIKRITADLESQEEKYNARVDAVKAEHDQLLQEAFERAKNDAGSVHSHDLQGLRAESQATIEQLRAAHQSTIEGLEADHEAAIETQVKTLENKMSNQGLELKATQDDLAKAKAAYTVASQELESLRVQLDAARQIAAAVDQTDKDELIARLTKDIANAREERAALNDVLVATTESFSEISNNHGKELEEAAKGRAEEITKLRAAHQEEVAVLVVEKSELHTRLSDLQGELATIKAKLSAEPLASPRSNGAAHARASSVTREELQRAHEAHNLKLHDLQAEHDRSIRLMREELEIALAKADELQQEVARKAMEIQYLEQDQEENQDQITRLKEDMDHLTDQLKEHAK</sequence>
<feature type="compositionally biased region" description="Polar residues" evidence="2">
    <location>
        <begin position="283"/>
        <end position="304"/>
    </location>
</feature>
<evidence type="ECO:0000313" key="3">
    <source>
        <dbReference type="EMBL" id="GBE78236.1"/>
    </source>
</evidence>
<feature type="coiled-coil region" evidence="1">
    <location>
        <begin position="334"/>
        <end position="452"/>
    </location>
</feature>
<feature type="region of interest" description="Disordered" evidence="2">
    <location>
        <begin position="150"/>
        <end position="310"/>
    </location>
</feature>
<feature type="compositionally biased region" description="Basic and acidic residues" evidence="2">
    <location>
        <begin position="52"/>
        <end position="61"/>
    </location>
</feature>
<proteinExistence type="predicted"/>
<evidence type="ECO:0000256" key="2">
    <source>
        <dbReference type="SAM" id="MobiDB-lite"/>
    </source>
</evidence>
<feature type="region of interest" description="Disordered" evidence="2">
    <location>
        <begin position="906"/>
        <end position="931"/>
    </location>
</feature>
<reference evidence="3 4" key="1">
    <citation type="journal article" date="2018" name="Sci. Rep.">
        <title>Genome sequence of the cauliflower mushroom Sparassis crispa (Hanabiratake) and its association with beneficial usage.</title>
        <authorList>
            <person name="Kiyama R."/>
            <person name="Furutani Y."/>
            <person name="Kawaguchi K."/>
            <person name="Nakanishi T."/>
        </authorList>
    </citation>
    <scope>NUCLEOTIDE SEQUENCE [LARGE SCALE GENOMIC DNA]</scope>
</reference>
<evidence type="ECO:0000256" key="1">
    <source>
        <dbReference type="SAM" id="Coils"/>
    </source>
</evidence>
<feature type="compositionally biased region" description="Polar residues" evidence="2">
    <location>
        <begin position="225"/>
        <end position="240"/>
    </location>
</feature>
<feature type="coiled-coil region" evidence="1">
    <location>
        <begin position="754"/>
        <end position="835"/>
    </location>
</feature>
<keyword evidence="4" id="KW-1185">Reference proteome</keyword>
<feature type="coiled-coil region" evidence="1">
    <location>
        <begin position="489"/>
        <end position="700"/>
    </location>
</feature>
<dbReference type="Proteomes" id="UP000287166">
    <property type="component" value="Unassembled WGS sequence"/>
</dbReference>
<feature type="compositionally biased region" description="Low complexity" evidence="2">
    <location>
        <begin position="63"/>
        <end position="72"/>
    </location>
</feature>
<keyword evidence="1" id="KW-0175">Coiled coil</keyword>
<feature type="compositionally biased region" description="Basic and acidic residues" evidence="2">
    <location>
        <begin position="1"/>
        <end position="15"/>
    </location>
</feature>
<dbReference type="SUPFAM" id="SSF57997">
    <property type="entry name" value="Tropomyosin"/>
    <property type="match status" value="1"/>
</dbReference>
<comment type="caution">
    <text evidence="3">The sequence shown here is derived from an EMBL/GenBank/DDBJ whole genome shotgun (WGS) entry which is preliminary data.</text>
</comment>
<protein>
    <submittedName>
        <fullName evidence="3">Uncharacterized protein</fullName>
    </submittedName>
</protein>
<name>A0A401G7U0_9APHY</name>
<feature type="compositionally biased region" description="Low complexity" evidence="2">
    <location>
        <begin position="203"/>
        <end position="218"/>
    </location>
</feature>